<evidence type="ECO:0000256" key="7">
    <source>
        <dbReference type="ARBA" id="ARBA00066461"/>
    </source>
</evidence>
<keyword evidence="3 10" id="KW-0285">Flavoprotein</keyword>
<dbReference type="GO" id="GO:0003995">
    <property type="term" value="F:acyl-CoA dehydrogenase activity"/>
    <property type="evidence" value="ECO:0007669"/>
    <property type="project" value="InterPro"/>
</dbReference>
<dbReference type="PANTHER" id="PTHR43884:SF12">
    <property type="entry name" value="ISOVALERYL-COA DEHYDROGENASE, MITOCHONDRIAL-RELATED"/>
    <property type="match status" value="1"/>
</dbReference>
<dbReference type="PIRSF" id="PIRSF016578">
    <property type="entry name" value="HsaA"/>
    <property type="match status" value="1"/>
</dbReference>
<dbReference type="EMBL" id="KT962120">
    <property type="protein sequence ID" value="AMT81344.1"/>
    <property type="molecule type" value="Genomic_DNA"/>
</dbReference>
<evidence type="ECO:0000256" key="2">
    <source>
        <dbReference type="ARBA" id="ARBA00009347"/>
    </source>
</evidence>
<feature type="domain" description="Acyl-CoA dehydrogenase/oxidase N-terminal" evidence="13">
    <location>
        <begin position="13"/>
        <end position="125"/>
    </location>
</feature>
<dbReference type="Pfam" id="PF02770">
    <property type="entry name" value="Acyl-CoA_dh_M"/>
    <property type="match status" value="1"/>
</dbReference>
<reference evidence="14" key="1">
    <citation type="submission" date="2015-10" db="EMBL/GenBank/DDBJ databases">
        <title>A Two-component Flavoprotein Monooxygenase System MeaXY Responsible for para-Hydroxylation of 2-Methyl-6-ethylaniline and 2,6-Diethylaniline in Sphingobium baderi DE-13.</title>
        <authorList>
            <person name="Cheng M."/>
            <person name="Meng Q."/>
            <person name="Yang Y."/>
            <person name="Chu C."/>
            <person name="Yan X."/>
            <person name="He J."/>
            <person name="Li S."/>
        </authorList>
    </citation>
    <scope>NUCLEOTIDE SEQUENCE</scope>
    <source>
        <strain evidence="14">DE-13</strain>
    </source>
</reference>
<evidence type="ECO:0000256" key="9">
    <source>
        <dbReference type="ARBA" id="ARBA00075603"/>
    </source>
</evidence>
<dbReference type="GO" id="GO:0050660">
    <property type="term" value="F:flavin adenine dinucleotide binding"/>
    <property type="evidence" value="ECO:0007669"/>
    <property type="project" value="InterPro"/>
</dbReference>
<evidence type="ECO:0000256" key="6">
    <source>
        <dbReference type="ARBA" id="ARBA00052938"/>
    </source>
</evidence>
<comment type="similarity">
    <text evidence="2 10">Belongs to the acyl-CoA dehydrogenase family.</text>
</comment>
<dbReference type="Pfam" id="PF00441">
    <property type="entry name" value="Acyl-CoA_dh_1"/>
    <property type="match status" value="1"/>
</dbReference>
<feature type="domain" description="Acyl-CoA oxidase/dehydrogenase middle" evidence="12">
    <location>
        <begin position="129"/>
        <end position="224"/>
    </location>
</feature>
<keyword evidence="4 10" id="KW-0274">FAD</keyword>
<dbReference type="FunFam" id="1.10.540.10:FF:000002">
    <property type="entry name" value="Acyl-CoA dehydrogenase FadE19"/>
    <property type="match status" value="1"/>
</dbReference>
<evidence type="ECO:0000259" key="12">
    <source>
        <dbReference type="Pfam" id="PF02770"/>
    </source>
</evidence>
<dbReference type="Gene3D" id="2.40.110.10">
    <property type="entry name" value="Butyryl-CoA Dehydrogenase, subunit A, domain 2"/>
    <property type="match status" value="1"/>
</dbReference>
<feature type="domain" description="Acyl-CoA dehydrogenase/oxidase C-terminal" evidence="11">
    <location>
        <begin position="238"/>
        <end position="384"/>
    </location>
</feature>
<dbReference type="InterPro" id="IPR009100">
    <property type="entry name" value="AcylCoA_DH/oxidase_NM_dom_sf"/>
</dbReference>
<accession>A0A144J3P7</accession>
<organism evidence="14">
    <name type="scientific">Sphingobium baderi</name>
    <dbReference type="NCBI Taxonomy" id="1332080"/>
    <lineage>
        <taxon>Bacteria</taxon>
        <taxon>Pseudomonadati</taxon>
        <taxon>Pseudomonadota</taxon>
        <taxon>Alphaproteobacteria</taxon>
        <taxon>Sphingomonadales</taxon>
        <taxon>Sphingomonadaceae</taxon>
        <taxon>Sphingobium</taxon>
    </lineage>
</organism>
<evidence type="ECO:0000256" key="4">
    <source>
        <dbReference type="ARBA" id="ARBA00022827"/>
    </source>
</evidence>
<evidence type="ECO:0000259" key="13">
    <source>
        <dbReference type="Pfam" id="PF02771"/>
    </source>
</evidence>
<dbReference type="InterPro" id="IPR013786">
    <property type="entry name" value="AcylCoA_DH/ox_N"/>
</dbReference>
<dbReference type="InterPro" id="IPR006089">
    <property type="entry name" value="Acyl-CoA_DH_CS"/>
</dbReference>
<dbReference type="SUPFAM" id="SSF56645">
    <property type="entry name" value="Acyl-CoA dehydrogenase NM domain-like"/>
    <property type="match status" value="1"/>
</dbReference>
<dbReference type="AlphaFoldDB" id="A0A144J3P7"/>
<evidence type="ECO:0000256" key="3">
    <source>
        <dbReference type="ARBA" id="ARBA00022630"/>
    </source>
</evidence>
<evidence type="ECO:0000256" key="5">
    <source>
        <dbReference type="ARBA" id="ARBA00023002"/>
    </source>
</evidence>
<evidence type="ECO:0000313" key="14">
    <source>
        <dbReference type="EMBL" id="AMT81344.1"/>
    </source>
</evidence>
<dbReference type="PROSITE" id="PS00073">
    <property type="entry name" value="ACYL_COA_DH_2"/>
    <property type="match status" value="1"/>
</dbReference>
<dbReference type="InterPro" id="IPR046373">
    <property type="entry name" value="Acyl-CoA_Oxase/DH_mid-dom_sf"/>
</dbReference>
<dbReference type="SUPFAM" id="SSF47203">
    <property type="entry name" value="Acyl-CoA dehydrogenase C-terminal domain-like"/>
    <property type="match status" value="1"/>
</dbReference>
<protein>
    <recommendedName>
        <fullName evidence="8">3-sulfinopropanoyl-CoA desulfinase</fullName>
        <ecNumber evidence="7">3.13.1.4</ecNumber>
    </recommendedName>
    <alternativeName>
        <fullName evidence="9">3-sulfinopropionyl coenzyme A desulfinase</fullName>
    </alternativeName>
</protein>
<dbReference type="InterPro" id="IPR037069">
    <property type="entry name" value="AcylCoA_DH/ox_N_sf"/>
</dbReference>
<dbReference type="InterPro" id="IPR036250">
    <property type="entry name" value="AcylCo_DH-like_C"/>
</dbReference>
<dbReference type="Gene3D" id="1.10.540.10">
    <property type="entry name" value="Acyl-CoA dehydrogenase/oxidase, N-terminal domain"/>
    <property type="match status" value="1"/>
</dbReference>
<dbReference type="EC" id="3.13.1.4" evidence="7"/>
<comment type="cofactor">
    <cofactor evidence="1 10">
        <name>FAD</name>
        <dbReference type="ChEBI" id="CHEBI:57692"/>
    </cofactor>
</comment>
<dbReference type="FunFam" id="1.20.140.10:FF:000004">
    <property type="entry name" value="Acyl-CoA dehydrogenase FadE25"/>
    <property type="match status" value="1"/>
</dbReference>
<evidence type="ECO:0000259" key="11">
    <source>
        <dbReference type="Pfam" id="PF00441"/>
    </source>
</evidence>
<evidence type="ECO:0000256" key="1">
    <source>
        <dbReference type="ARBA" id="ARBA00001974"/>
    </source>
</evidence>
<dbReference type="InterPro" id="IPR006091">
    <property type="entry name" value="Acyl-CoA_Oxase/DH_mid-dom"/>
</dbReference>
<proteinExistence type="inferred from homology"/>
<dbReference type="Pfam" id="PF02771">
    <property type="entry name" value="Acyl-CoA_dh_N"/>
    <property type="match status" value="1"/>
</dbReference>
<sequence length="384" mass="41593">MIMTVDHERFGLTEQQELIRQAARRLAREVIAPTAAARDKSSAWPHEELKAVGELGFMGMMIPEEYGGSEIGFLNYALVIEELSAADAGLGTIVHVHNLGGAMPLYQLGSRDQRQKYLPAVARGELIGAAMLTEPHSGSDTAAFKTSARLDGDHYVLNGTKHYVSNGSEAGFALVLAVTDKTAGKNGFTTFLVDPKAPGVDVLRIEDKLGQHTAHTTQMALSDVRVPVENVVGAVGCGYRDMMRLLSDGRIGIAAQAVGIAQAALDAAVSYAKEREAYGKPIIELQGVAFKLAEMATEIDVARQYYRHVARMIDAGIPCSKEAAIAKLFASEMAERVCSEALQVHGGAGYTRDFPVERFLRDVRICRIYEGTSEIQKLIISRNL</sequence>
<keyword evidence="5 10" id="KW-0560">Oxidoreductase</keyword>
<evidence type="ECO:0000256" key="10">
    <source>
        <dbReference type="RuleBase" id="RU362125"/>
    </source>
</evidence>
<comment type="catalytic activity">
    <reaction evidence="6">
        <text>3-sulfinopropanoyl-CoA + H2O = propanoyl-CoA + sulfite + H(+)</text>
        <dbReference type="Rhea" id="RHEA:41624"/>
        <dbReference type="ChEBI" id="CHEBI:15377"/>
        <dbReference type="ChEBI" id="CHEBI:15378"/>
        <dbReference type="ChEBI" id="CHEBI:17359"/>
        <dbReference type="ChEBI" id="CHEBI:57392"/>
        <dbReference type="ChEBI" id="CHEBI:78349"/>
        <dbReference type="EC" id="3.13.1.4"/>
    </reaction>
    <physiologicalReaction direction="left-to-right" evidence="6">
        <dbReference type="Rhea" id="RHEA:41625"/>
    </physiologicalReaction>
</comment>
<dbReference type="PANTHER" id="PTHR43884">
    <property type="entry name" value="ACYL-COA DEHYDROGENASE"/>
    <property type="match status" value="1"/>
</dbReference>
<name>A0A144J3P7_9SPHN</name>
<evidence type="ECO:0000256" key="8">
    <source>
        <dbReference type="ARBA" id="ARBA00068311"/>
    </source>
</evidence>
<dbReference type="Gene3D" id="1.20.140.10">
    <property type="entry name" value="Butyryl-CoA Dehydrogenase, subunit A, domain 3"/>
    <property type="match status" value="1"/>
</dbReference>
<dbReference type="InterPro" id="IPR009075">
    <property type="entry name" value="AcylCo_DH/oxidase_C"/>
</dbReference>